<organism evidence="1 2">
    <name type="scientific">Metamycoplasma subdolum</name>
    <dbReference type="NCBI Taxonomy" id="92407"/>
    <lineage>
        <taxon>Bacteria</taxon>
        <taxon>Bacillati</taxon>
        <taxon>Mycoplasmatota</taxon>
        <taxon>Mycoplasmoidales</taxon>
        <taxon>Metamycoplasmataceae</taxon>
        <taxon>Metamycoplasma</taxon>
    </lineage>
</organism>
<dbReference type="Proteomes" id="UP000267246">
    <property type="component" value="Unassembled WGS sequence"/>
</dbReference>
<sequence>MAIRYVVNHEKGWAVTNANAKKVIKTFKTQLEAIKYANSLADTSSVMVQSTKGSFRKA</sequence>
<evidence type="ECO:0000313" key="2">
    <source>
        <dbReference type="Proteomes" id="UP000267246"/>
    </source>
</evidence>
<dbReference type="AlphaFoldDB" id="A0A3M0A2I0"/>
<gene>
    <name evidence="1" type="ORF">JN00_0297</name>
</gene>
<dbReference type="Pfam" id="PF09954">
    <property type="entry name" value="DUF2188"/>
    <property type="match status" value="1"/>
</dbReference>
<accession>A0A3M0A2I0</accession>
<dbReference type="OrthoDB" id="8858565at2"/>
<proteinExistence type="predicted"/>
<dbReference type="RefSeq" id="WP_121940773.1">
    <property type="nucleotide sequence ID" value="NZ_CP137846.1"/>
</dbReference>
<name>A0A3M0A2I0_9BACT</name>
<dbReference type="InterPro" id="IPR018691">
    <property type="entry name" value="DUF2188"/>
</dbReference>
<keyword evidence="2" id="KW-1185">Reference proteome</keyword>
<dbReference type="EMBL" id="REFI01000006">
    <property type="protein sequence ID" value="RMA78654.1"/>
    <property type="molecule type" value="Genomic_DNA"/>
</dbReference>
<protein>
    <submittedName>
        <fullName evidence="1">Uncharacterized protein DUF2188</fullName>
    </submittedName>
</protein>
<evidence type="ECO:0000313" key="1">
    <source>
        <dbReference type="EMBL" id="RMA78654.1"/>
    </source>
</evidence>
<comment type="caution">
    <text evidence="1">The sequence shown here is derived from an EMBL/GenBank/DDBJ whole genome shotgun (WGS) entry which is preliminary data.</text>
</comment>
<reference evidence="1 2" key="1">
    <citation type="submission" date="2018-10" db="EMBL/GenBank/DDBJ databases">
        <title>Genomic Encyclopedia of Archaeal and Bacterial Type Strains, Phase II (KMG-II): from individual species to whole genera.</title>
        <authorList>
            <person name="Goeker M."/>
        </authorList>
    </citation>
    <scope>NUCLEOTIDE SEQUENCE [LARGE SCALE GENOMIC DNA]</scope>
    <source>
        <strain evidence="1 2">ATCC 29870</strain>
    </source>
</reference>